<organism evidence="7 8">
    <name type="scientific">Herbaspirillum frisingense</name>
    <dbReference type="NCBI Taxonomy" id="92645"/>
    <lineage>
        <taxon>Bacteria</taxon>
        <taxon>Pseudomonadati</taxon>
        <taxon>Pseudomonadota</taxon>
        <taxon>Betaproteobacteria</taxon>
        <taxon>Burkholderiales</taxon>
        <taxon>Oxalobacteraceae</taxon>
        <taxon>Herbaspirillum</taxon>
    </lineage>
</organism>
<accession>A0A7V8FVV2</accession>
<dbReference type="PROSITE" id="PS50893">
    <property type="entry name" value="ABC_TRANSPORTER_2"/>
    <property type="match status" value="1"/>
</dbReference>
<dbReference type="InterPro" id="IPR050319">
    <property type="entry name" value="ABC_transp_ATP-bind"/>
</dbReference>
<dbReference type="NCBIfam" id="TIGR01727">
    <property type="entry name" value="oligo_HPY"/>
    <property type="match status" value="1"/>
</dbReference>
<dbReference type="GO" id="GO:0055085">
    <property type="term" value="P:transmembrane transport"/>
    <property type="evidence" value="ECO:0007669"/>
    <property type="project" value="UniProtKB-ARBA"/>
</dbReference>
<evidence type="ECO:0000259" key="6">
    <source>
        <dbReference type="PROSITE" id="PS50893"/>
    </source>
</evidence>
<dbReference type="InterPro" id="IPR003593">
    <property type="entry name" value="AAA+_ATPase"/>
</dbReference>
<proteinExistence type="inferred from homology"/>
<dbReference type="Gene3D" id="3.40.50.300">
    <property type="entry name" value="P-loop containing nucleotide triphosphate hydrolases"/>
    <property type="match status" value="1"/>
</dbReference>
<dbReference type="PANTHER" id="PTHR43776:SF7">
    <property type="entry name" value="D,D-DIPEPTIDE TRANSPORT ATP-BINDING PROTEIN DDPF-RELATED"/>
    <property type="match status" value="1"/>
</dbReference>
<dbReference type="InterPro" id="IPR027417">
    <property type="entry name" value="P-loop_NTPase"/>
</dbReference>
<evidence type="ECO:0000256" key="5">
    <source>
        <dbReference type="ARBA" id="ARBA00022840"/>
    </source>
</evidence>
<keyword evidence="3" id="KW-0472">Membrane</keyword>
<dbReference type="GO" id="GO:0005524">
    <property type="term" value="F:ATP binding"/>
    <property type="evidence" value="ECO:0007669"/>
    <property type="project" value="UniProtKB-KW"/>
</dbReference>
<dbReference type="CDD" id="cd03257">
    <property type="entry name" value="ABC_NikE_OppD_transporters"/>
    <property type="match status" value="1"/>
</dbReference>
<keyword evidence="2" id="KW-0813">Transport</keyword>
<comment type="similarity">
    <text evidence="1">Belongs to the ABC transporter superfamily.</text>
</comment>
<comment type="caution">
    <text evidence="7">The sequence shown here is derived from an EMBL/GenBank/DDBJ whole genome shotgun (WGS) entry which is preliminary data.</text>
</comment>
<dbReference type="InterPro" id="IPR013563">
    <property type="entry name" value="Oligopep_ABC_C"/>
</dbReference>
<reference evidence="8" key="1">
    <citation type="journal article" date="2020" name="MBio">
        <title>Horizontal gene transfer to a defensive symbiont with a reduced genome amongst a multipartite beetle microbiome.</title>
        <authorList>
            <person name="Waterworth S.C."/>
            <person name="Florez L.V."/>
            <person name="Rees E.R."/>
            <person name="Hertweck C."/>
            <person name="Kaltenpoth M."/>
            <person name="Kwan J.C."/>
        </authorList>
    </citation>
    <scope>NUCLEOTIDE SEQUENCE [LARGE SCALE GENOMIC DNA]</scope>
</reference>
<dbReference type="PANTHER" id="PTHR43776">
    <property type="entry name" value="TRANSPORT ATP-BINDING PROTEIN"/>
    <property type="match status" value="1"/>
</dbReference>
<dbReference type="InterPro" id="IPR003439">
    <property type="entry name" value="ABC_transporter-like_ATP-bd"/>
</dbReference>
<dbReference type="AlphaFoldDB" id="A0A7V8FVV2"/>
<evidence type="ECO:0000256" key="3">
    <source>
        <dbReference type="ARBA" id="ARBA00022475"/>
    </source>
</evidence>
<dbReference type="Proteomes" id="UP000462435">
    <property type="component" value="Unassembled WGS sequence"/>
</dbReference>
<dbReference type="EMBL" id="WNDX01000077">
    <property type="protein sequence ID" value="KAF1042668.1"/>
    <property type="molecule type" value="Genomic_DNA"/>
</dbReference>
<evidence type="ECO:0000313" key="7">
    <source>
        <dbReference type="EMBL" id="KAF1042668.1"/>
    </source>
</evidence>
<dbReference type="GO" id="GO:0016887">
    <property type="term" value="F:ATP hydrolysis activity"/>
    <property type="evidence" value="ECO:0007669"/>
    <property type="project" value="InterPro"/>
</dbReference>
<evidence type="ECO:0000256" key="1">
    <source>
        <dbReference type="ARBA" id="ARBA00005417"/>
    </source>
</evidence>
<dbReference type="GO" id="GO:0015833">
    <property type="term" value="P:peptide transport"/>
    <property type="evidence" value="ECO:0007669"/>
    <property type="project" value="InterPro"/>
</dbReference>
<gene>
    <name evidence="7" type="primary">oppF_5</name>
    <name evidence="7" type="ORF">GAK35_02584</name>
</gene>
<protein>
    <submittedName>
        <fullName evidence="7">Oligopeptide transport ATP-binding protein OppF</fullName>
    </submittedName>
</protein>
<sequence length="322" mass="35309">MLLEVDNLVVRYRTARGMLTAVDGVSLALERGKTLGLVGESGCGKSSLGKAIARLIPSQSGSIRLDGEDLARLERRALKRYRPRLQMMFQDALSAFDPRRTVGHSLAQPLEVHRIGDRLERRSKVEQRLHQVGLPASLLDRLPHEFSGGQRQRINLARALMLDPDVVICDEPVAALDVSLQAQVLNLMTDLQRELGISYVFISHDLSVIGHVADRIAVMYLGTIVEVLPREQLWEGSLHPYTRLLIASVPEIGDSADGFDRAAAAGDLPSPYAPPSGCRFRTRCPHADQRCASEVPPLQEAEPGHWVACHLYPTASAAAIPS</sequence>
<keyword evidence="3" id="KW-1003">Cell membrane</keyword>
<dbReference type="SUPFAM" id="SSF52540">
    <property type="entry name" value="P-loop containing nucleoside triphosphate hydrolases"/>
    <property type="match status" value="1"/>
</dbReference>
<dbReference type="PROSITE" id="PS00211">
    <property type="entry name" value="ABC_TRANSPORTER_1"/>
    <property type="match status" value="1"/>
</dbReference>
<keyword evidence="5 7" id="KW-0067">ATP-binding</keyword>
<name>A0A7V8FVV2_9BURK</name>
<dbReference type="Pfam" id="PF08352">
    <property type="entry name" value="oligo_HPY"/>
    <property type="match status" value="1"/>
</dbReference>
<dbReference type="FunFam" id="3.40.50.300:FF:000016">
    <property type="entry name" value="Oligopeptide ABC transporter ATP-binding component"/>
    <property type="match status" value="1"/>
</dbReference>
<dbReference type="SMART" id="SM00382">
    <property type="entry name" value="AAA"/>
    <property type="match status" value="1"/>
</dbReference>
<evidence type="ECO:0000313" key="8">
    <source>
        <dbReference type="Proteomes" id="UP000462435"/>
    </source>
</evidence>
<keyword evidence="4" id="KW-0547">Nucleotide-binding</keyword>
<evidence type="ECO:0000256" key="2">
    <source>
        <dbReference type="ARBA" id="ARBA00022448"/>
    </source>
</evidence>
<dbReference type="InterPro" id="IPR017871">
    <property type="entry name" value="ABC_transporter-like_CS"/>
</dbReference>
<evidence type="ECO:0000256" key="4">
    <source>
        <dbReference type="ARBA" id="ARBA00022741"/>
    </source>
</evidence>
<dbReference type="Pfam" id="PF00005">
    <property type="entry name" value="ABC_tran"/>
    <property type="match status" value="1"/>
</dbReference>
<feature type="domain" description="ABC transporter" evidence="6">
    <location>
        <begin position="3"/>
        <end position="246"/>
    </location>
</feature>